<comment type="caution">
    <text evidence="2">The sequence shown here is derived from an EMBL/GenBank/DDBJ whole genome shotgun (WGS) entry which is preliminary data.</text>
</comment>
<evidence type="ECO:0000313" key="3">
    <source>
        <dbReference type="Proteomes" id="UP000324222"/>
    </source>
</evidence>
<accession>A0A5B7IFY8</accession>
<feature type="region of interest" description="Disordered" evidence="1">
    <location>
        <begin position="34"/>
        <end position="64"/>
    </location>
</feature>
<protein>
    <submittedName>
        <fullName evidence="2">Uncharacterized protein</fullName>
    </submittedName>
</protein>
<feature type="compositionally biased region" description="Low complexity" evidence="1">
    <location>
        <begin position="34"/>
        <end position="48"/>
    </location>
</feature>
<dbReference type="AlphaFoldDB" id="A0A5B7IFY8"/>
<name>A0A5B7IFY8_PORTR</name>
<feature type="region of interest" description="Disordered" evidence="1">
    <location>
        <begin position="1"/>
        <end position="21"/>
    </location>
</feature>
<proteinExistence type="predicted"/>
<organism evidence="2 3">
    <name type="scientific">Portunus trituberculatus</name>
    <name type="common">Swimming crab</name>
    <name type="synonym">Neptunus trituberculatus</name>
    <dbReference type="NCBI Taxonomy" id="210409"/>
    <lineage>
        <taxon>Eukaryota</taxon>
        <taxon>Metazoa</taxon>
        <taxon>Ecdysozoa</taxon>
        <taxon>Arthropoda</taxon>
        <taxon>Crustacea</taxon>
        <taxon>Multicrustacea</taxon>
        <taxon>Malacostraca</taxon>
        <taxon>Eumalacostraca</taxon>
        <taxon>Eucarida</taxon>
        <taxon>Decapoda</taxon>
        <taxon>Pleocyemata</taxon>
        <taxon>Brachyura</taxon>
        <taxon>Eubrachyura</taxon>
        <taxon>Portunoidea</taxon>
        <taxon>Portunidae</taxon>
        <taxon>Portuninae</taxon>
        <taxon>Portunus</taxon>
    </lineage>
</organism>
<dbReference type="EMBL" id="VSRR010062243">
    <property type="protein sequence ID" value="MPC83330.1"/>
    <property type="molecule type" value="Genomic_DNA"/>
</dbReference>
<sequence>MWQEDLHSQPTPSALHDPRGALLARTPAVTWGSAARVAGRAPGRPWRGGPDGGRRSAAGRHCPQ</sequence>
<keyword evidence="3" id="KW-1185">Reference proteome</keyword>
<evidence type="ECO:0000256" key="1">
    <source>
        <dbReference type="SAM" id="MobiDB-lite"/>
    </source>
</evidence>
<reference evidence="2 3" key="1">
    <citation type="submission" date="2019-05" db="EMBL/GenBank/DDBJ databases">
        <title>Another draft genome of Portunus trituberculatus and its Hox gene families provides insights of decapod evolution.</title>
        <authorList>
            <person name="Jeong J.-H."/>
            <person name="Song I."/>
            <person name="Kim S."/>
            <person name="Choi T."/>
            <person name="Kim D."/>
            <person name="Ryu S."/>
            <person name="Kim W."/>
        </authorList>
    </citation>
    <scope>NUCLEOTIDE SEQUENCE [LARGE SCALE GENOMIC DNA]</scope>
    <source>
        <tissue evidence="2">Muscle</tissue>
    </source>
</reference>
<evidence type="ECO:0000313" key="2">
    <source>
        <dbReference type="EMBL" id="MPC83330.1"/>
    </source>
</evidence>
<gene>
    <name evidence="2" type="ORF">E2C01_078038</name>
</gene>
<dbReference type="Proteomes" id="UP000324222">
    <property type="component" value="Unassembled WGS sequence"/>
</dbReference>